<dbReference type="AlphaFoldDB" id="W7TM58"/>
<feature type="signal peptide" evidence="12">
    <location>
        <begin position="1"/>
        <end position="18"/>
    </location>
</feature>
<reference evidence="13 14" key="1">
    <citation type="journal article" date="2014" name="Mol. Plant">
        <title>Chromosome Scale Genome Assembly and Transcriptome Profiling of Nannochloropsis gaditana in Nitrogen Depletion.</title>
        <authorList>
            <person name="Corteggiani Carpinelli E."/>
            <person name="Telatin A."/>
            <person name="Vitulo N."/>
            <person name="Forcato C."/>
            <person name="D'Angelo M."/>
            <person name="Schiavon R."/>
            <person name="Vezzi A."/>
            <person name="Giacometti G.M."/>
            <person name="Morosinotto T."/>
            <person name="Valle G."/>
        </authorList>
    </citation>
    <scope>NUCLEOTIDE SEQUENCE [LARGE SCALE GENOMIC DNA]</scope>
    <source>
        <strain evidence="13 14">B-31</strain>
    </source>
</reference>
<organism evidence="13 14">
    <name type="scientific">Nannochloropsis gaditana</name>
    <dbReference type="NCBI Taxonomy" id="72520"/>
    <lineage>
        <taxon>Eukaryota</taxon>
        <taxon>Sar</taxon>
        <taxon>Stramenopiles</taxon>
        <taxon>Ochrophyta</taxon>
        <taxon>Eustigmatophyceae</taxon>
        <taxon>Eustigmatales</taxon>
        <taxon>Monodopsidaceae</taxon>
        <taxon>Nannochloropsis</taxon>
    </lineage>
</organism>
<keyword evidence="5 11" id="KW-0472">Membrane</keyword>
<protein>
    <submittedName>
        <fullName evidence="13">Nitrite transporter nar1</fullName>
    </submittedName>
</protein>
<dbReference type="PANTHER" id="PTHR30520:SF6">
    <property type="entry name" value="FORMATE_NITRATE FAMILY TRANSPORTER (EUROFUNG)"/>
    <property type="match status" value="1"/>
</dbReference>
<comment type="caution">
    <text evidence="13">The sequence shown here is derived from an EMBL/GenBank/DDBJ whole genome shotgun (WGS) entry which is preliminary data.</text>
</comment>
<comment type="subcellular location">
    <subcellularLocation>
        <location evidence="1">Cell membrane</location>
        <topology evidence="1">Multi-pass membrane protein</topology>
    </subcellularLocation>
</comment>
<sequence>MACKVTISLLVLLSAGQAFNLRPPGVSPNKPGTWAPGVCLRPTWSSHIPRSASSTPLLPFDGFQPPLKDPVAAYDSAVKQGEKKANEPAPIIFLLGIQAGLQVGIGAAMAVATMAGVPGIQAKDPGLAKLIYGFCGLPCGLLMTATMGTMLFTGNTAVVSVALMEKKIKLQQLVKTWVWSYLGNMVGAGFLAALCTYAGVFSSSAAAIASVAASKTAMPFGVAVARGILCNWLVTTAVWIAQAAADLVSKATAIVLIITIFASLGFEHSVANMFVGPFGALNGGPSFLHFFLRNLIPVTIGNIIAGVVMVAFANYLSFETEFGLRGASGSCVRRGCQKREMSTEVVACIFTFQ</sequence>
<comment type="catalytic activity">
    <reaction evidence="9">
        <text>acetate(out) + H(+)(out) = acetate(in) + H(+)(in)</text>
        <dbReference type="Rhea" id="RHEA:71803"/>
        <dbReference type="ChEBI" id="CHEBI:15378"/>
        <dbReference type="ChEBI" id="CHEBI:30089"/>
    </reaction>
</comment>
<feature type="transmembrane region" description="Helical" evidence="11">
    <location>
        <begin position="253"/>
        <end position="275"/>
    </location>
</feature>
<evidence type="ECO:0000256" key="8">
    <source>
        <dbReference type="ARBA" id="ARBA00049016"/>
    </source>
</evidence>
<comment type="similarity">
    <text evidence="10">Belongs to the FNT transporter (TC 1.A.16) family.</text>
</comment>
<feature type="chain" id="PRO_5004900830" evidence="12">
    <location>
        <begin position="19"/>
        <end position="353"/>
    </location>
</feature>
<feature type="transmembrane region" description="Helical" evidence="11">
    <location>
        <begin position="141"/>
        <end position="164"/>
    </location>
</feature>
<keyword evidence="4 11" id="KW-1133">Transmembrane helix</keyword>
<evidence type="ECO:0000256" key="11">
    <source>
        <dbReference type="SAM" id="Phobius"/>
    </source>
</evidence>
<dbReference type="Pfam" id="PF01226">
    <property type="entry name" value="Form_Nir_trans"/>
    <property type="match status" value="1"/>
</dbReference>
<dbReference type="InterPro" id="IPR000292">
    <property type="entry name" value="For/NO2_transpt"/>
</dbReference>
<proteinExistence type="inferred from homology"/>
<evidence type="ECO:0000313" key="13">
    <source>
        <dbReference type="EMBL" id="EWM27117.1"/>
    </source>
</evidence>
<keyword evidence="3 11" id="KW-0812">Transmembrane</keyword>
<dbReference type="PANTHER" id="PTHR30520">
    <property type="entry name" value="FORMATE TRANSPORTER-RELATED"/>
    <property type="match status" value="1"/>
</dbReference>
<name>W7TM58_9STRA</name>
<evidence type="ECO:0000256" key="7">
    <source>
        <dbReference type="ARBA" id="ARBA00047693"/>
    </source>
</evidence>
<evidence type="ECO:0000256" key="12">
    <source>
        <dbReference type="SAM" id="SignalP"/>
    </source>
</evidence>
<gene>
    <name evidence="13" type="primary">NAR1</name>
    <name evidence="13" type="ORF">Naga_100046g36</name>
</gene>
<dbReference type="InterPro" id="IPR023271">
    <property type="entry name" value="Aquaporin-like"/>
</dbReference>
<keyword evidence="12" id="KW-0732">Signal</keyword>
<feature type="transmembrane region" description="Helical" evidence="11">
    <location>
        <begin position="295"/>
        <end position="316"/>
    </location>
</feature>
<dbReference type="Gene3D" id="1.20.1080.10">
    <property type="entry name" value="Glycerol uptake facilitator protein"/>
    <property type="match status" value="1"/>
</dbReference>
<comment type="catalytic activity">
    <reaction evidence="6">
        <text>(S)-lactate(in) + H(+)(in) = (S)-lactate(out) + H(+)(out)</text>
        <dbReference type="Rhea" id="RHEA:29415"/>
        <dbReference type="ChEBI" id="CHEBI:15378"/>
        <dbReference type="ChEBI" id="CHEBI:16651"/>
    </reaction>
</comment>
<evidence type="ECO:0000256" key="6">
    <source>
        <dbReference type="ARBA" id="ARBA00034245"/>
    </source>
</evidence>
<comment type="catalytic activity">
    <reaction evidence="8">
        <text>formate(in) + H(+)(in) = formate(out) + H(+)(out)</text>
        <dbReference type="Rhea" id="RHEA:80887"/>
        <dbReference type="ChEBI" id="CHEBI:15378"/>
        <dbReference type="ChEBI" id="CHEBI:15740"/>
    </reaction>
</comment>
<feature type="transmembrane region" description="Helical" evidence="11">
    <location>
        <begin position="220"/>
        <end position="241"/>
    </location>
</feature>
<evidence type="ECO:0000256" key="1">
    <source>
        <dbReference type="ARBA" id="ARBA00004651"/>
    </source>
</evidence>
<keyword evidence="14" id="KW-1185">Reference proteome</keyword>
<evidence type="ECO:0000256" key="4">
    <source>
        <dbReference type="ARBA" id="ARBA00022989"/>
    </source>
</evidence>
<evidence type="ECO:0000256" key="5">
    <source>
        <dbReference type="ARBA" id="ARBA00023136"/>
    </source>
</evidence>
<evidence type="ECO:0000256" key="10">
    <source>
        <dbReference type="ARBA" id="ARBA00049660"/>
    </source>
</evidence>
<comment type="subunit">
    <text evidence="2">Homopentamer.</text>
</comment>
<evidence type="ECO:0000256" key="2">
    <source>
        <dbReference type="ARBA" id="ARBA00011255"/>
    </source>
</evidence>
<dbReference type="GO" id="GO:0005886">
    <property type="term" value="C:plasma membrane"/>
    <property type="evidence" value="ECO:0007669"/>
    <property type="project" value="UniProtKB-SubCell"/>
</dbReference>
<feature type="transmembrane region" description="Helical" evidence="11">
    <location>
        <begin position="176"/>
        <end position="200"/>
    </location>
</feature>
<comment type="catalytic activity">
    <reaction evidence="7">
        <text>pyruvate(out) + H(+)(out) = pyruvate(in) + H(+)(in)</text>
        <dbReference type="Rhea" id="RHEA:64720"/>
        <dbReference type="ChEBI" id="CHEBI:15361"/>
        <dbReference type="ChEBI" id="CHEBI:15378"/>
    </reaction>
</comment>
<evidence type="ECO:0000256" key="3">
    <source>
        <dbReference type="ARBA" id="ARBA00022692"/>
    </source>
</evidence>
<dbReference type="EMBL" id="AZIL01000520">
    <property type="protein sequence ID" value="EWM27117.1"/>
    <property type="molecule type" value="Genomic_DNA"/>
</dbReference>
<dbReference type="OrthoDB" id="4829at2759"/>
<dbReference type="GO" id="GO:0015499">
    <property type="term" value="F:formate transmembrane transporter activity"/>
    <property type="evidence" value="ECO:0007669"/>
    <property type="project" value="TreeGrafter"/>
</dbReference>
<evidence type="ECO:0000313" key="14">
    <source>
        <dbReference type="Proteomes" id="UP000019335"/>
    </source>
</evidence>
<dbReference type="Proteomes" id="UP000019335">
    <property type="component" value="Chromosome 7"/>
</dbReference>
<accession>W7TM58</accession>
<evidence type="ECO:0000256" key="9">
    <source>
        <dbReference type="ARBA" id="ARBA00049088"/>
    </source>
</evidence>